<evidence type="ECO:0000313" key="4">
    <source>
        <dbReference type="RefSeq" id="XP_022081572.1"/>
    </source>
</evidence>
<dbReference type="PANTHER" id="PTHR15032">
    <property type="entry name" value="N-ACYL-PHOSPHATIDYLETHANOLAMINE-HYDROLYZING PHOSPHOLIPASE D"/>
    <property type="match status" value="1"/>
</dbReference>
<evidence type="ECO:0000313" key="3">
    <source>
        <dbReference type="Proteomes" id="UP000694845"/>
    </source>
</evidence>
<dbReference type="GO" id="GO:0070292">
    <property type="term" value="P:N-acylphosphatidylethanolamine metabolic process"/>
    <property type="evidence" value="ECO:0007669"/>
    <property type="project" value="TreeGrafter"/>
</dbReference>
<dbReference type="RefSeq" id="XP_022081574.1">
    <property type="nucleotide sequence ID" value="XM_022225882.1"/>
</dbReference>
<dbReference type="RefSeq" id="XP_022081575.1">
    <property type="nucleotide sequence ID" value="XM_022225883.1"/>
</dbReference>
<dbReference type="CTD" id="222236"/>
<protein>
    <submittedName>
        <fullName evidence="4 5">Uncharacterized protein LOC110974316 isoform X1</fullName>
    </submittedName>
</protein>
<dbReference type="GO" id="GO:0005737">
    <property type="term" value="C:cytoplasm"/>
    <property type="evidence" value="ECO:0007669"/>
    <property type="project" value="TreeGrafter"/>
</dbReference>
<dbReference type="GeneID" id="110974316"/>
<dbReference type="Pfam" id="PF12706">
    <property type="entry name" value="Lactamase_B_2"/>
    <property type="match status" value="1"/>
</dbReference>
<evidence type="ECO:0000256" key="1">
    <source>
        <dbReference type="SAM" id="MobiDB-lite"/>
    </source>
</evidence>
<dbReference type="RefSeq" id="XP_022081572.1">
    <property type="nucleotide sequence ID" value="XM_022225880.1"/>
</dbReference>
<accession>A0A8B7XN25</accession>
<organism evidence="3 9">
    <name type="scientific">Acanthaster planci</name>
    <name type="common">Crown-of-thorns starfish</name>
    <dbReference type="NCBI Taxonomy" id="133434"/>
    <lineage>
        <taxon>Eukaryota</taxon>
        <taxon>Metazoa</taxon>
        <taxon>Echinodermata</taxon>
        <taxon>Eleutherozoa</taxon>
        <taxon>Asterozoa</taxon>
        <taxon>Asteroidea</taxon>
        <taxon>Valvatacea</taxon>
        <taxon>Valvatida</taxon>
        <taxon>Acanthasteridae</taxon>
        <taxon>Acanthaster</taxon>
    </lineage>
</organism>
<dbReference type="RefSeq" id="XP_022081576.1">
    <property type="nucleotide sequence ID" value="XM_022225884.1"/>
</dbReference>
<dbReference type="Gene3D" id="3.60.15.10">
    <property type="entry name" value="Ribonuclease Z/Hydroxyacylglutathione hydrolase-like"/>
    <property type="match status" value="1"/>
</dbReference>
<name>A0A8B7XN25_ACAPL</name>
<gene>
    <name evidence="4 5 6 7 8 9" type="primary">LOC110974316</name>
</gene>
<feature type="domain" description="Metallo-beta-lactamase" evidence="2">
    <location>
        <begin position="448"/>
        <end position="648"/>
    </location>
</feature>
<evidence type="ECO:0000313" key="5">
    <source>
        <dbReference type="RefSeq" id="XP_022081573.1"/>
    </source>
</evidence>
<dbReference type="GO" id="GO:0070291">
    <property type="term" value="P:N-acylethanolamine metabolic process"/>
    <property type="evidence" value="ECO:0007669"/>
    <property type="project" value="TreeGrafter"/>
</dbReference>
<dbReference type="InterPro" id="IPR001279">
    <property type="entry name" value="Metallo-B-lactamas"/>
</dbReference>
<dbReference type="RefSeq" id="XP_022081573.1">
    <property type="nucleotide sequence ID" value="XM_022225881.1"/>
</dbReference>
<evidence type="ECO:0000313" key="7">
    <source>
        <dbReference type="RefSeq" id="XP_022081575.1"/>
    </source>
</evidence>
<dbReference type="AlphaFoldDB" id="A0A8B7XN25"/>
<dbReference type="PANTHER" id="PTHR15032:SF4">
    <property type="entry name" value="N-ACYL-PHOSPHATIDYLETHANOLAMINE-HYDROLYZING PHOSPHOLIPASE D"/>
    <property type="match status" value="1"/>
</dbReference>
<evidence type="ECO:0000259" key="2">
    <source>
        <dbReference type="Pfam" id="PF12706"/>
    </source>
</evidence>
<feature type="region of interest" description="Disordered" evidence="1">
    <location>
        <begin position="206"/>
        <end position="231"/>
    </location>
</feature>
<sequence length="701" mass="77817">MPVISLSTYVVSSDVSKPGLTMAGHGEQRAPLVHTERLGPFSTDDFSSQVKMDKHHCASEAEATTVISMDVLNVDPLSTLECLEMEASPGRLSGATDDLSGPVATIREGRFVDRSDHWDPTLRNSDPLSTLEHLERIDADYDDPLNTADPYAKILKSQCSEKIVHHKRTGLDENGGSLQPHDVHVISSQVKPSLGLILSNPCDGGAKSRELPVPDPKLSPGYTPIHRRQPQRCEVTPEMDQRISRVATILQAEYGLSNTNQSNQGLAGCLGYIEDGYSTISKYRDEGEDAEVNGHQQPPPTVEGGSHLQTVMRQHKNPAPECRNSTARYSSCVSALEINTSRQKLLRDDKVRFGTLDPRKLEDVTQSKFVDGRYVNPWDTWREPSAGSALKFFCMRSHSGVPSKEVLEQTLPVLTPDPSKIDTPPTSGINVTWIGHASLLVQFDGVSILTDPIFSSFCGPASLVGYKRFRPVPCTIGQLPRIHAVVISHSHYDHLDLPTVQALNSRFGSDLRWFVPLGMKDWFTRTGVEDVIELDWWQENCIPTHPKVTFAFTPTQHWSMRTGLDRCKSLWGSWSVIGPNHSFYFAGDTGYCKAFKEIGQRYGPFDVAAIPIGAYKPRSFLAPQHVDPTQAVQIHLDVQARQSVAIHWGTFRLGKEHYLAPREDLKIAVEEVGLAGWDFSTLKHGETRLFAEEEDQTVLST</sequence>
<proteinExistence type="predicted"/>
<dbReference type="KEGG" id="aplc:110974316"/>
<reference evidence="4 5" key="1">
    <citation type="submission" date="2025-04" db="UniProtKB">
        <authorList>
            <consortium name="RefSeq"/>
        </authorList>
    </citation>
    <scope>IDENTIFICATION</scope>
</reference>
<evidence type="ECO:0000313" key="9">
    <source>
        <dbReference type="RefSeq" id="XP_022081577.1"/>
    </source>
</evidence>
<dbReference type="Proteomes" id="UP000694845">
    <property type="component" value="Unplaced"/>
</dbReference>
<dbReference type="SUPFAM" id="SSF56281">
    <property type="entry name" value="Metallo-hydrolase/oxidoreductase"/>
    <property type="match status" value="1"/>
</dbReference>
<evidence type="ECO:0000313" key="8">
    <source>
        <dbReference type="RefSeq" id="XP_022081576.1"/>
    </source>
</evidence>
<keyword evidence="3" id="KW-1185">Reference proteome</keyword>
<feature type="region of interest" description="Disordered" evidence="1">
    <location>
        <begin position="287"/>
        <end position="306"/>
    </location>
</feature>
<evidence type="ECO:0000313" key="6">
    <source>
        <dbReference type="RefSeq" id="XP_022081574.1"/>
    </source>
</evidence>
<dbReference type="GO" id="GO:0070290">
    <property type="term" value="F:N-acylphosphatidylethanolamine-specific phospholipase D activity"/>
    <property type="evidence" value="ECO:0007669"/>
    <property type="project" value="TreeGrafter"/>
</dbReference>
<dbReference type="OrthoDB" id="332863at2759"/>
<dbReference type="InterPro" id="IPR036866">
    <property type="entry name" value="RibonucZ/Hydroxyglut_hydro"/>
</dbReference>
<dbReference type="RefSeq" id="XP_022081577.1">
    <property type="nucleotide sequence ID" value="XM_022225885.1"/>
</dbReference>